<evidence type="ECO:0000256" key="2">
    <source>
        <dbReference type="ARBA" id="ARBA00022741"/>
    </source>
</evidence>
<comment type="subcellular location">
    <subcellularLocation>
        <location evidence="1">Membrane</location>
        <topology evidence="1">Single-pass membrane protein</topology>
    </subcellularLocation>
</comment>
<evidence type="ECO:0000256" key="4">
    <source>
        <dbReference type="PROSITE-ProRule" id="PRU10141"/>
    </source>
</evidence>
<accession>A0ABU5HCT9</accession>
<sequence>MDSPQDDDDQDFGDSLLVEVASTEPWLPSPVPGEKLGGTDGRRFELQVALGTGSMGTVYRAWDAELQRVVALKFLRPRGLPLGSRAGGLLQQEARAIARLNHENIVRLFDVAEWSVEHGGPRVPFLVMEYLEGESLSALLRRGRPELQRALTLMEGIAAGLAHAHRRHLVHRDLKPANVSVTQEGTAKLLDFGLAHLLASALPLPNLPTAGTPAYMSPEQWRGEPQDERTDIWAAGVMLYELLTGTLPFPSRVPDRIRDAVLSPRPMPSLRESNPELPSELEPLVAAALAKDPARRIPSGQELLEELQEVSERLGLRRKQGQARPPERRQVTLVCCVSAGRPESLDSEERDELEAAFHHGCAEFLSRCGGSIMLSMGSQVLACFGYPQVQEGDARNAVQAGMLLTESFPQVLQQQLARRPPPGFAVKVGIHTDRVALRESTGTLEPDAPALAGDAPEVAAWLARQAEPNTVLLTASTRTVVRGAFELEARGSATPEGLPTNRPVAMYRALSKRKARSRFDQRRAAFGLTPLVGRERELRELLGLWEQARRGQGSAVLLRGEAGLGKSRLIHEVRVQVASEESYRLKALCGPQFTASALHPLIELLQRLLQGALPEGLPPSSQRAMEPRLLALGLSSEHVQALASLLSPSSEGQLPFTPERQKSLAFEALGTLLRNLARERPVLAVVENVHWADPSTLEFLAWLLESVRQSRVLLLLSSRSELRYAPLEPPGVRLLELERLSEADSASLVREMTHGQDLEPELVRQLVQRTEGVPLFMEEMTRILLEPRGSQAPSFSIPLSLHEVLLARLDELPPRQKALAQLGAVVGRRFSSALLAALTQQSEASRQRDLEGLVAAGILQPSEPSSRGAEYYFRHSLIQEAAAQSLVRDTRREYHRRIAEVLERQFPEVAESRPELLAHHYTRAGQHASAVRWWARAGAHASQRSAYQEAMGHLNQALKLLRELPDTAQRKGEELQLLLTLGMPLVQVQGYQSPEAERTYARVHVLFDEVGEVLPRLELSYWGPFAFNMARGELVQAHKLAQRLVTLGQRQRHREFLALGHWMEAVVAFTRGQGRAAIEQIERSLENAHFPLEQHRLLARRHWVDPEVAGLAYGSTILSWRGELEQARLWSQEAMELAGRIGHLHTSAFALQHVALGCQYRGDAATTLELSERCLALSSEHHFRLWQGWSALLRSWAMAGLGWGSQGLALMRQGLENWRASGLRSDQNHHNLGMLAEIHLWQRQPRQALEVVNKALAQLGEERFYESALHRLRGESLRALGREQESQVSFQRALEVALAQEAFTFARLAQQRLGPSALTSTPTQVFP</sequence>
<evidence type="ECO:0000256" key="1">
    <source>
        <dbReference type="ARBA" id="ARBA00004167"/>
    </source>
</evidence>
<proteinExistence type="predicted"/>
<dbReference type="InterPro" id="IPR027417">
    <property type="entry name" value="P-loop_NTPase"/>
</dbReference>
<dbReference type="Proteomes" id="UP001291309">
    <property type="component" value="Unassembled WGS sequence"/>
</dbReference>
<dbReference type="EMBL" id="JAXIVS010000013">
    <property type="protein sequence ID" value="MDY7231061.1"/>
    <property type="molecule type" value="Genomic_DNA"/>
</dbReference>
<keyword evidence="3 4" id="KW-0067">ATP-binding</keyword>
<keyword evidence="6" id="KW-0808">Transferase</keyword>
<reference evidence="6 7" key="1">
    <citation type="submission" date="2023-12" db="EMBL/GenBank/DDBJ databases">
        <title>the genome sequence of Hyalangium sp. s54d21.</title>
        <authorList>
            <person name="Zhang X."/>
        </authorList>
    </citation>
    <scope>NUCLEOTIDE SEQUENCE [LARGE SCALE GENOMIC DNA]</scope>
    <source>
        <strain evidence="7">s54d21</strain>
    </source>
</reference>
<dbReference type="Pfam" id="PF13191">
    <property type="entry name" value="AAA_16"/>
    <property type="match status" value="1"/>
</dbReference>
<comment type="caution">
    <text evidence="6">The sequence shown here is derived from an EMBL/GenBank/DDBJ whole genome shotgun (WGS) entry which is preliminary data.</text>
</comment>
<dbReference type="InterPro" id="IPR011990">
    <property type="entry name" value="TPR-like_helical_dom_sf"/>
</dbReference>
<dbReference type="PANTHER" id="PTHR16305">
    <property type="entry name" value="TESTICULAR SOLUBLE ADENYLYL CYCLASE"/>
    <property type="match status" value="1"/>
</dbReference>
<dbReference type="SMART" id="SM00220">
    <property type="entry name" value="S_TKc"/>
    <property type="match status" value="1"/>
</dbReference>
<dbReference type="PROSITE" id="PS00107">
    <property type="entry name" value="PROTEIN_KINASE_ATP"/>
    <property type="match status" value="1"/>
</dbReference>
<dbReference type="Gene3D" id="3.30.70.1230">
    <property type="entry name" value="Nucleotide cyclase"/>
    <property type="match status" value="1"/>
</dbReference>
<dbReference type="CDD" id="cd14014">
    <property type="entry name" value="STKc_PknB_like"/>
    <property type="match status" value="1"/>
</dbReference>
<dbReference type="Gene3D" id="3.30.200.20">
    <property type="entry name" value="Phosphorylase Kinase, domain 1"/>
    <property type="match status" value="1"/>
</dbReference>
<feature type="binding site" evidence="4">
    <location>
        <position position="73"/>
    </location>
    <ligand>
        <name>ATP</name>
        <dbReference type="ChEBI" id="CHEBI:30616"/>
    </ligand>
</feature>
<dbReference type="SUPFAM" id="SSF48452">
    <property type="entry name" value="TPR-like"/>
    <property type="match status" value="1"/>
</dbReference>
<dbReference type="SUPFAM" id="SSF52540">
    <property type="entry name" value="P-loop containing nucleoside triphosphate hydrolases"/>
    <property type="match status" value="1"/>
</dbReference>
<evidence type="ECO:0000313" key="7">
    <source>
        <dbReference type="Proteomes" id="UP001291309"/>
    </source>
</evidence>
<organism evidence="6 7">
    <name type="scientific">Hyalangium rubrum</name>
    <dbReference type="NCBI Taxonomy" id="3103134"/>
    <lineage>
        <taxon>Bacteria</taxon>
        <taxon>Pseudomonadati</taxon>
        <taxon>Myxococcota</taxon>
        <taxon>Myxococcia</taxon>
        <taxon>Myxococcales</taxon>
        <taxon>Cystobacterineae</taxon>
        <taxon>Archangiaceae</taxon>
        <taxon>Hyalangium</taxon>
    </lineage>
</organism>
<dbReference type="InterPro" id="IPR017441">
    <property type="entry name" value="Protein_kinase_ATP_BS"/>
</dbReference>
<keyword evidence="2 4" id="KW-0547">Nucleotide-binding</keyword>
<dbReference type="InterPro" id="IPR029787">
    <property type="entry name" value="Nucleotide_cyclase"/>
</dbReference>
<evidence type="ECO:0000313" key="6">
    <source>
        <dbReference type="EMBL" id="MDY7231061.1"/>
    </source>
</evidence>
<dbReference type="PROSITE" id="PS50011">
    <property type="entry name" value="PROTEIN_KINASE_DOM"/>
    <property type="match status" value="1"/>
</dbReference>
<dbReference type="InterPro" id="IPR000719">
    <property type="entry name" value="Prot_kinase_dom"/>
</dbReference>
<dbReference type="SUPFAM" id="SSF55073">
    <property type="entry name" value="Nucleotide cyclase"/>
    <property type="match status" value="1"/>
</dbReference>
<keyword evidence="7" id="KW-1185">Reference proteome</keyword>
<dbReference type="InterPro" id="IPR001054">
    <property type="entry name" value="A/G_cyclase"/>
</dbReference>
<protein>
    <submittedName>
        <fullName evidence="6">Protein kinase</fullName>
    </submittedName>
</protein>
<evidence type="ECO:0000259" key="5">
    <source>
        <dbReference type="PROSITE" id="PS50011"/>
    </source>
</evidence>
<dbReference type="PANTHER" id="PTHR16305:SF28">
    <property type="entry name" value="GUANYLATE CYCLASE DOMAIN-CONTAINING PROTEIN"/>
    <property type="match status" value="1"/>
</dbReference>
<dbReference type="InterPro" id="IPR041664">
    <property type="entry name" value="AAA_16"/>
</dbReference>
<name>A0ABU5HCT9_9BACT</name>
<dbReference type="CDD" id="cd07302">
    <property type="entry name" value="CHD"/>
    <property type="match status" value="1"/>
</dbReference>
<keyword evidence="6" id="KW-0418">Kinase</keyword>
<dbReference type="InterPro" id="IPR011009">
    <property type="entry name" value="Kinase-like_dom_sf"/>
</dbReference>
<dbReference type="Gene3D" id="1.25.40.10">
    <property type="entry name" value="Tetratricopeptide repeat domain"/>
    <property type="match status" value="1"/>
</dbReference>
<evidence type="ECO:0000256" key="3">
    <source>
        <dbReference type="ARBA" id="ARBA00022840"/>
    </source>
</evidence>
<dbReference type="SUPFAM" id="SSF56112">
    <property type="entry name" value="Protein kinase-like (PK-like)"/>
    <property type="match status" value="1"/>
</dbReference>
<dbReference type="RefSeq" id="WP_321549771.1">
    <property type="nucleotide sequence ID" value="NZ_JAXIVS010000013.1"/>
</dbReference>
<feature type="domain" description="Protein kinase" evidence="5">
    <location>
        <begin position="44"/>
        <end position="314"/>
    </location>
</feature>
<dbReference type="Gene3D" id="1.10.510.10">
    <property type="entry name" value="Transferase(Phosphotransferase) domain 1"/>
    <property type="match status" value="1"/>
</dbReference>
<dbReference type="Pfam" id="PF00069">
    <property type="entry name" value="Pkinase"/>
    <property type="match status" value="1"/>
</dbReference>
<gene>
    <name evidence="6" type="ORF">SYV04_32030</name>
</gene>
<dbReference type="GO" id="GO:0016301">
    <property type="term" value="F:kinase activity"/>
    <property type="evidence" value="ECO:0007669"/>
    <property type="project" value="UniProtKB-KW"/>
</dbReference>